<dbReference type="CDD" id="cd16098">
    <property type="entry name" value="FliS"/>
    <property type="match status" value="1"/>
</dbReference>
<keyword evidence="8" id="KW-0969">Cilium</keyword>
<dbReference type="Gene3D" id="1.20.120.340">
    <property type="entry name" value="Flagellar protein FliS"/>
    <property type="match status" value="1"/>
</dbReference>
<evidence type="ECO:0000256" key="3">
    <source>
        <dbReference type="ARBA" id="ARBA00022490"/>
    </source>
</evidence>
<keyword evidence="5" id="KW-0143">Chaperone</keyword>
<evidence type="ECO:0000256" key="4">
    <source>
        <dbReference type="ARBA" id="ARBA00022795"/>
    </source>
</evidence>
<keyword evidence="8" id="KW-0966">Cell projection</keyword>
<dbReference type="PANTHER" id="PTHR34773">
    <property type="entry name" value="FLAGELLAR SECRETION CHAPERONE FLIS"/>
    <property type="match status" value="1"/>
</dbReference>
<name>A0A7C5SZW7_9AQUI</name>
<dbReference type="AlphaFoldDB" id="A0A7C5SZW7"/>
<dbReference type="PIRSF" id="PIRSF039090">
    <property type="entry name" value="Flis"/>
    <property type="match status" value="1"/>
</dbReference>
<evidence type="ECO:0000256" key="5">
    <source>
        <dbReference type="ARBA" id="ARBA00023186"/>
    </source>
</evidence>
<dbReference type="InterPro" id="IPR003713">
    <property type="entry name" value="FliS"/>
</dbReference>
<dbReference type="GO" id="GO:0071973">
    <property type="term" value="P:bacterial-type flagellum-dependent cell motility"/>
    <property type="evidence" value="ECO:0007669"/>
    <property type="project" value="TreeGrafter"/>
</dbReference>
<keyword evidence="3 6" id="KW-0963">Cytoplasm</keyword>
<dbReference type="Pfam" id="PF02561">
    <property type="entry name" value="FliS"/>
    <property type="match status" value="1"/>
</dbReference>
<keyword evidence="4 6" id="KW-1005">Bacterial flagellum biogenesis</keyword>
<reference evidence="8" key="1">
    <citation type="journal article" date="2020" name="mSystems">
        <title>Genome- and Community-Level Interaction Insights into Carbon Utilization and Element Cycling Functions of Hydrothermarchaeota in Hydrothermal Sediment.</title>
        <authorList>
            <person name="Zhou Z."/>
            <person name="Liu Y."/>
            <person name="Xu W."/>
            <person name="Pan J."/>
            <person name="Luo Z.H."/>
            <person name="Li M."/>
        </authorList>
    </citation>
    <scope>NUCLEOTIDE SEQUENCE [LARGE SCALE GENOMIC DNA]</scope>
    <source>
        <strain evidence="8">SpSt-114</strain>
    </source>
</reference>
<sequence length="134" mass="15509">MMNNPYLEIMVANANPVRLVIMLYEKAINCLENALEIGDTEDFDMQRSKYEEMGRALEIISVLDAILDMEKGGEIAKNLREIYRSLTDELTYQMLKEDKERLEKVVKILKNLKSAWEEVERIHYGKAQKVAPGV</sequence>
<protein>
    <recommendedName>
        <fullName evidence="6">Flagellar secretion chaperone FliS</fullName>
    </recommendedName>
</protein>
<dbReference type="GO" id="GO:0044780">
    <property type="term" value="P:bacterial-type flagellum assembly"/>
    <property type="evidence" value="ECO:0007669"/>
    <property type="project" value="InterPro"/>
</dbReference>
<dbReference type="PANTHER" id="PTHR34773:SF1">
    <property type="entry name" value="FLAGELLAR SECRETION CHAPERONE FLIS"/>
    <property type="match status" value="1"/>
</dbReference>
<organism evidence="8">
    <name type="scientific">Thermocrinis ruber</name>
    <dbReference type="NCBI Taxonomy" id="75906"/>
    <lineage>
        <taxon>Bacteria</taxon>
        <taxon>Pseudomonadati</taxon>
        <taxon>Aquificota</taxon>
        <taxon>Aquificia</taxon>
        <taxon>Aquificales</taxon>
        <taxon>Aquificaceae</taxon>
        <taxon>Thermocrinis</taxon>
    </lineage>
</organism>
<accession>A0A7C5SZW7</accession>
<evidence type="ECO:0000256" key="6">
    <source>
        <dbReference type="PIRNR" id="PIRNR039090"/>
    </source>
</evidence>
<dbReference type="InterPro" id="IPR036584">
    <property type="entry name" value="FliS_sf"/>
</dbReference>
<proteinExistence type="inferred from homology"/>
<comment type="similarity">
    <text evidence="2 6">Belongs to the FliS family.</text>
</comment>
<evidence type="ECO:0000256" key="2">
    <source>
        <dbReference type="ARBA" id="ARBA00008787"/>
    </source>
</evidence>
<comment type="caution">
    <text evidence="8">The sequence shown here is derived from an EMBL/GenBank/DDBJ whole genome shotgun (WGS) entry which is preliminary data.</text>
</comment>
<evidence type="ECO:0000256" key="1">
    <source>
        <dbReference type="ARBA" id="ARBA00004514"/>
    </source>
</evidence>
<dbReference type="GO" id="GO:0005829">
    <property type="term" value="C:cytosol"/>
    <property type="evidence" value="ECO:0007669"/>
    <property type="project" value="UniProtKB-SubCell"/>
</dbReference>
<evidence type="ECO:0000313" key="8">
    <source>
        <dbReference type="EMBL" id="HHO73179.1"/>
    </source>
</evidence>
<evidence type="ECO:0000256" key="7">
    <source>
        <dbReference type="SAM" id="Coils"/>
    </source>
</evidence>
<gene>
    <name evidence="8" type="primary">fliS</name>
    <name evidence="8" type="ORF">ENN04_00890</name>
</gene>
<dbReference type="NCBIfam" id="TIGR00208">
    <property type="entry name" value="fliS"/>
    <property type="match status" value="1"/>
</dbReference>
<dbReference type="SUPFAM" id="SSF101116">
    <property type="entry name" value="Flagellar export chaperone FliS"/>
    <property type="match status" value="1"/>
</dbReference>
<feature type="coiled-coil region" evidence="7">
    <location>
        <begin position="92"/>
        <end position="119"/>
    </location>
</feature>
<keyword evidence="8" id="KW-0282">Flagellum</keyword>
<keyword evidence="7" id="KW-0175">Coiled coil</keyword>
<comment type="subcellular location">
    <subcellularLocation>
        <location evidence="1 6">Cytoplasm</location>
        <location evidence="1 6">Cytosol</location>
    </subcellularLocation>
</comment>
<dbReference type="EMBL" id="DSAC01000011">
    <property type="protein sequence ID" value="HHO73179.1"/>
    <property type="molecule type" value="Genomic_DNA"/>
</dbReference>